<comment type="caution">
    <text evidence="1">The sequence shown here is derived from an EMBL/GenBank/DDBJ whole genome shotgun (WGS) entry which is preliminary data.</text>
</comment>
<proteinExistence type="predicted"/>
<name>A0A9Q4B429_SALAG</name>
<gene>
    <name evidence="1" type="ORF">HXA33_15575</name>
</gene>
<accession>A0A9Q4B429</accession>
<dbReference type="EMBL" id="JABXYM010000001">
    <property type="protein sequence ID" value="MCR6097957.1"/>
    <property type="molecule type" value="Genomic_DNA"/>
</dbReference>
<sequence length="68" mass="8129">MRYLIDHVRKSVHRTTFANDSCHFHTTPAEKREFSEDHTYIKKLIEEEGFEECPFCKINSVKPNIKDM</sequence>
<protein>
    <submittedName>
        <fullName evidence="1">Uncharacterized protein</fullName>
    </submittedName>
</protein>
<dbReference type="AlphaFoldDB" id="A0A9Q4B429"/>
<organism evidence="1 2">
    <name type="scientific">Salipaludibacillus agaradhaerens</name>
    <name type="common">Bacillus agaradhaerens</name>
    <dbReference type="NCBI Taxonomy" id="76935"/>
    <lineage>
        <taxon>Bacteria</taxon>
        <taxon>Bacillati</taxon>
        <taxon>Bacillota</taxon>
        <taxon>Bacilli</taxon>
        <taxon>Bacillales</taxon>
        <taxon>Bacillaceae</taxon>
    </lineage>
</organism>
<keyword evidence="2" id="KW-1185">Reference proteome</keyword>
<dbReference type="Proteomes" id="UP001057753">
    <property type="component" value="Unassembled WGS sequence"/>
</dbReference>
<evidence type="ECO:0000313" key="2">
    <source>
        <dbReference type="Proteomes" id="UP001057753"/>
    </source>
</evidence>
<reference evidence="1" key="1">
    <citation type="submission" date="2020-06" db="EMBL/GenBank/DDBJ databases">
        <title>Insight into the genomes of haloalkaliphilic bacilli from Kenyan soda lakes.</title>
        <authorList>
            <person name="Mwirichia R."/>
            <person name="Villamizar G.C."/>
            <person name="Poehlein A."/>
            <person name="Mugweru J."/>
            <person name="Kipnyargis A."/>
            <person name="Kiplimo D."/>
            <person name="Orwa P."/>
            <person name="Daniel R."/>
        </authorList>
    </citation>
    <scope>NUCLEOTIDE SEQUENCE</scope>
    <source>
        <strain evidence="1">B1096_S55</strain>
    </source>
</reference>
<dbReference type="RefSeq" id="WP_078578174.1">
    <property type="nucleotide sequence ID" value="NZ_JABXYM010000001.1"/>
</dbReference>
<evidence type="ECO:0000313" key="1">
    <source>
        <dbReference type="EMBL" id="MCR6097957.1"/>
    </source>
</evidence>